<name>A0AA38HNU6_9CUCU</name>
<evidence type="ECO:0000313" key="1">
    <source>
        <dbReference type="EMBL" id="KAJ3640930.1"/>
    </source>
</evidence>
<sequence>MNGQPIKTEILFSVDCCPKGHPQLTRRHNEYEHHQTDTPWERTHRRNQTKLQIINHDEDDIVTERMDSDLQANYEKESAFSSTIEQLINTADHRRGRNNAI</sequence>
<evidence type="ECO:0000313" key="2">
    <source>
        <dbReference type="Proteomes" id="UP001168821"/>
    </source>
</evidence>
<gene>
    <name evidence="1" type="ORF">Zmor_027463</name>
</gene>
<dbReference type="EMBL" id="JALNTZ010000009">
    <property type="protein sequence ID" value="KAJ3640930.1"/>
    <property type="molecule type" value="Genomic_DNA"/>
</dbReference>
<reference evidence="1" key="1">
    <citation type="journal article" date="2023" name="G3 (Bethesda)">
        <title>Whole genome assemblies of Zophobas morio and Tenebrio molitor.</title>
        <authorList>
            <person name="Kaur S."/>
            <person name="Stinson S.A."/>
            <person name="diCenzo G.C."/>
        </authorList>
    </citation>
    <scope>NUCLEOTIDE SEQUENCE</scope>
    <source>
        <strain evidence="1">QUZm001</strain>
    </source>
</reference>
<proteinExistence type="predicted"/>
<keyword evidence="2" id="KW-1185">Reference proteome</keyword>
<dbReference type="AlphaFoldDB" id="A0AA38HNU6"/>
<organism evidence="1 2">
    <name type="scientific">Zophobas morio</name>
    <dbReference type="NCBI Taxonomy" id="2755281"/>
    <lineage>
        <taxon>Eukaryota</taxon>
        <taxon>Metazoa</taxon>
        <taxon>Ecdysozoa</taxon>
        <taxon>Arthropoda</taxon>
        <taxon>Hexapoda</taxon>
        <taxon>Insecta</taxon>
        <taxon>Pterygota</taxon>
        <taxon>Neoptera</taxon>
        <taxon>Endopterygota</taxon>
        <taxon>Coleoptera</taxon>
        <taxon>Polyphaga</taxon>
        <taxon>Cucujiformia</taxon>
        <taxon>Tenebrionidae</taxon>
        <taxon>Zophobas</taxon>
    </lineage>
</organism>
<comment type="caution">
    <text evidence="1">The sequence shown here is derived from an EMBL/GenBank/DDBJ whole genome shotgun (WGS) entry which is preliminary data.</text>
</comment>
<protein>
    <submittedName>
        <fullName evidence="1">Uncharacterized protein</fullName>
    </submittedName>
</protein>
<accession>A0AA38HNU6</accession>
<dbReference type="Proteomes" id="UP001168821">
    <property type="component" value="Unassembled WGS sequence"/>
</dbReference>